<feature type="coiled-coil region" evidence="1">
    <location>
        <begin position="6"/>
        <end position="54"/>
    </location>
</feature>
<dbReference type="AlphaFoldDB" id="A0A392T5S5"/>
<evidence type="ECO:0000313" key="3">
    <source>
        <dbReference type="Proteomes" id="UP000265520"/>
    </source>
</evidence>
<proteinExistence type="predicted"/>
<name>A0A392T5S5_9FABA</name>
<keyword evidence="1" id="KW-0175">Coiled coil</keyword>
<accession>A0A392T5S5</accession>
<protein>
    <submittedName>
        <fullName evidence="2">CC-NBS-LRR resistance protein</fullName>
    </submittedName>
</protein>
<evidence type="ECO:0000313" key="2">
    <source>
        <dbReference type="EMBL" id="MCI56451.1"/>
    </source>
</evidence>
<sequence length="60" mass="7074">MLAVHVEDLEAAKERMTHSVEEEMRNGKNVERDVMNWIERVDEVIEKANQLQNDPRRVNA</sequence>
<evidence type="ECO:0000256" key="1">
    <source>
        <dbReference type="SAM" id="Coils"/>
    </source>
</evidence>
<keyword evidence="3" id="KW-1185">Reference proteome</keyword>
<dbReference type="EMBL" id="LXQA010512613">
    <property type="protein sequence ID" value="MCI56451.1"/>
    <property type="molecule type" value="Genomic_DNA"/>
</dbReference>
<reference evidence="2 3" key="1">
    <citation type="journal article" date="2018" name="Front. Plant Sci.">
        <title>Red Clover (Trifolium pratense) and Zigzag Clover (T. medium) - A Picture of Genomic Similarities and Differences.</title>
        <authorList>
            <person name="Dluhosova J."/>
            <person name="Istvanek J."/>
            <person name="Nedelnik J."/>
            <person name="Repkova J."/>
        </authorList>
    </citation>
    <scope>NUCLEOTIDE SEQUENCE [LARGE SCALE GENOMIC DNA]</scope>
    <source>
        <strain evidence="3">cv. 10/8</strain>
        <tissue evidence="2">Leaf</tissue>
    </source>
</reference>
<comment type="caution">
    <text evidence="2">The sequence shown here is derived from an EMBL/GenBank/DDBJ whole genome shotgun (WGS) entry which is preliminary data.</text>
</comment>
<organism evidence="2 3">
    <name type="scientific">Trifolium medium</name>
    <dbReference type="NCBI Taxonomy" id="97028"/>
    <lineage>
        <taxon>Eukaryota</taxon>
        <taxon>Viridiplantae</taxon>
        <taxon>Streptophyta</taxon>
        <taxon>Embryophyta</taxon>
        <taxon>Tracheophyta</taxon>
        <taxon>Spermatophyta</taxon>
        <taxon>Magnoliopsida</taxon>
        <taxon>eudicotyledons</taxon>
        <taxon>Gunneridae</taxon>
        <taxon>Pentapetalae</taxon>
        <taxon>rosids</taxon>
        <taxon>fabids</taxon>
        <taxon>Fabales</taxon>
        <taxon>Fabaceae</taxon>
        <taxon>Papilionoideae</taxon>
        <taxon>50 kb inversion clade</taxon>
        <taxon>NPAAA clade</taxon>
        <taxon>Hologalegina</taxon>
        <taxon>IRL clade</taxon>
        <taxon>Trifolieae</taxon>
        <taxon>Trifolium</taxon>
    </lineage>
</organism>
<dbReference type="Proteomes" id="UP000265520">
    <property type="component" value="Unassembled WGS sequence"/>
</dbReference>
<feature type="non-terminal residue" evidence="2">
    <location>
        <position position="60"/>
    </location>
</feature>